<keyword evidence="3" id="KW-1185">Reference proteome</keyword>
<comment type="caution">
    <text evidence="2">The sequence shown here is derived from an EMBL/GenBank/DDBJ whole genome shotgun (WGS) entry which is preliminary data.</text>
</comment>
<feature type="region of interest" description="Disordered" evidence="1">
    <location>
        <begin position="1"/>
        <end position="20"/>
    </location>
</feature>
<gene>
    <name evidence="2" type="ORF">C8D95_109146</name>
</gene>
<accession>A0A316G2M4</accession>
<dbReference type="AlphaFoldDB" id="A0A316G2M4"/>
<dbReference type="RefSeq" id="WP_109760457.1">
    <property type="nucleotide sequence ID" value="NZ_CP034588.1"/>
</dbReference>
<organism evidence="2 3">
    <name type="scientific">Silicimonas algicola</name>
    <dbReference type="NCBI Taxonomy" id="1826607"/>
    <lineage>
        <taxon>Bacteria</taxon>
        <taxon>Pseudomonadati</taxon>
        <taxon>Pseudomonadota</taxon>
        <taxon>Alphaproteobacteria</taxon>
        <taxon>Rhodobacterales</taxon>
        <taxon>Paracoccaceae</taxon>
    </lineage>
</organism>
<evidence type="ECO:0000313" key="2">
    <source>
        <dbReference type="EMBL" id="PWK55058.1"/>
    </source>
</evidence>
<reference evidence="2 3" key="1">
    <citation type="submission" date="2018-05" db="EMBL/GenBank/DDBJ databases">
        <title>Genomic Encyclopedia of Type Strains, Phase IV (KMG-IV): sequencing the most valuable type-strain genomes for metagenomic binning, comparative biology and taxonomic classification.</title>
        <authorList>
            <person name="Goeker M."/>
        </authorList>
    </citation>
    <scope>NUCLEOTIDE SEQUENCE [LARGE SCALE GENOMIC DNA]</scope>
    <source>
        <strain evidence="2 3">DSM 103371</strain>
    </source>
</reference>
<dbReference type="EMBL" id="QGGV01000009">
    <property type="protein sequence ID" value="PWK55058.1"/>
    <property type="molecule type" value="Genomic_DNA"/>
</dbReference>
<protein>
    <submittedName>
        <fullName evidence="2">Uncharacterized protein</fullName>
    </submittedName>
</protein>
<evidence type="ECO:0000313" key="3">
    <source>
        <dbReference type="Proteomes" id="UP000245390"/>
    </source>
</evidence>
<evidence type="ECO:0000256" key="1">
    <source>
        <dbReference type="SAM" id="MobiDB-lite"/>
    </source>
</evidence>
<dbReference type="KEGG" id="salo:EF888_19570"/>
<proteinExistence type="predicted"/>
<dbReference type="Proteomes" id="UP000245390">
    <property type="component" value="Unassembled WGS sequence"/>
</dbReference>
<name>A0A316G2M4_9RHOB</name>
<sequence>MSPDQTDRAPRPLGDDGRRWLSADPLSSRLIEFRPPALPCDIRGRVIPLTLRRAGGRERQTVSGFFCYAART</sequence>